<dbReference type="RefSeq" id="WP_006102462.1">
    <property type="nucleotide sequence ID" value="NZ_DS989854.1"/>
</dbReference>
<evidence type="ECO:0000313" key="1">
    <source>
        <dbReference type="EMBL" id="EDX74157.1"/>
    </source>
</evidence>
<dbReference type="HOGENOM" id="CLU_3214809_0_0_3"/>
<dbReference type="EMBL" id="DS989854">
    <property type="protein sequence ID" value="EDX74157.1"/>
    <property type="molecule type" value="Genomic_DNA"/>
</dbReference>
<name>B4VVC2_9CYAN</name>
<keyword evidence="2" id="KW-1185">Reference proteome</keyword>
<gene>
    <name evidence="1" type="ORF">MC7420_4142</name>
</gene>
<proteinExistence type="predicted"/>
<reference evidence="1 2" key="1">
    <citation type="submission" date="2008-07" db="EMBL/GenBank/DDBJ databases">
        <authorList>
            <person name="Tandeau de Marsac N."/>
            <person name="Ferriera S."/>
            <person name="Johnson J."/>
            <person name="Kravitz S."/>
            <person name="Beeson K."/>
            <person name="Sutton G."/>
            <person name="Rogers Y.-H."/>
            <person name="Friedman R."/>
            <person name="Frazier M."/>
            <person name="Venter J.C."/>
        </authorList>
    </citation>
    <scope>NUCLEOTIDE SEQUENCE [LARGE SCALE GENOMIC DNA]</scope>
    <source>
        <strain evidence="1 2">PCC 7420</strain>
    </source>
</reference>
<accession>B4VVC2</accession>
<sequence>MDIWNCPPLGSQLDDSPSLSSRIFSIPLQGLGIGQQLAWLKTHR</sequence>
<protein>
    <submittedName>
        <fullName evidence="1">Uncharacterized protein</fullName>
    </submittedName>
</protein>
<evidence type="ECO:0000313" key="2">
    <source>
        <dbReference type="Proteomes" id="UP000003835"/>
    </source>
</evidence>
<dbReference type="AlphaFoldDB" id="B4VVC2"/>
<dbReference type="Proteomes" id="UP000003835">
    <property type="component" value="Unassembled WGS sequence"/>
</dbReference>
<dbReference type="STRING" id="118168.MC7420_4142"/>
<organism evidence="1 2">
    <name type="scientific">Coleofasciculus chthonoplastes PCC 7420</name>
    <dbReference type="NCBI Taxonomy" id="118168"/>
    <lineage>
        <taxon>Bacteria</taxon>
        <taxon>Bacillati</taxon>
        <taxon>Cyanobacteriota</taxon>
        <taxon>Cyanophyceae</taxon>
        <taxon>Coleofasciculales</taxon>
        <taxon>Coleofasciculaceae</taxon>
        <taxon>Coleofasciculus</taxon>
    </lineage>
</organism>